<dbReference type="Gene3D" id="3.40.50.300">
    <property type="entry name" value="P-loop containing nucleotide triphosphate hydrolases"/>
    <property type="match status" value="1"/>
</dbReference>
<dbReference type="EMBL" id="JARIHO010000028">
    <property type="protein sequence ID" value="KAJ7339142.1"/>
    <property type="molecule type" value="Genomic_DNA"/>
</dbReference>
<keyword evidence="3" id="KW-1185">Reference proteome</keyword>
<feature type="non-terminal residue" evidence="2">
    <location>
        <position position="321"/>
    </location>
</feature>
<evidence type="ECO:0000259" key="1">
    <source>
        <dbReference type="Pfam" id="PF20703"/>
    </source>
</evidence>
<dbReference type="Proteomes" id="UP001218218">
    <property type="component" value="Unassembled WGS sequence"/>
</dbReference>
<accession>A0AAD7EMP7</accession>
<sequence length="321" mass="35396">LPSKPKIFYGRESELEHVMKMLCKESPRIAILGGGGMGKTSLARAVLHHPDTDAKFEHRFFISAESAISSIELAALIGLHVGLSPGKDLTKSVVQYFSRKPGCLVILDNLETPWEPTQSRGGVEELLSLLADIHHVALIITMRGAERPGKVPWTHPCLPALKPLSDQAVQQIFIDITDNFYAGEDIAQLLRLTDNMPLAVDLIAHLADYEGFSNVLVRWETEKTTLLSMGSDQKSNLDISIQLSLSSPRITSESKELLSLLSILPDGLSDVELVQSNLPITNIRACKTTLLATSLAYQDTNKRLRSLMPIRDHMKQFSPPS</sequence>
<proteinExistence type="predicted"/>
<evidence type="ECO:0000313" key="3">
    <source>
        <dbReference type="Proteomes" id="UP001218218"/>
    </source>
</evidence>
<feature type="non-terminal residue" evidence="2">
    <location>
        <position position="1"/>
    </location>
</feature>
<gene>
    <name evidence="2" type="ORF">DFH08DRAFT_613859</name>
</gene>
<dbReference type="PANTHER" id="PTHR47691">
    <property type="entry name" value="REGULATOR-RELATED"/>
    <property type="match status" value="1"/>
</dbReference>
<keyword evidence="2" id="KW-0378">Hydrolase</keyword>
<protein>
    <submittedName>
        <fullName evidence="2">P-loop containing nucleoside triphosphate hydrolase protein</fullName>
    </submittedName>
</protein>
<feature type="domain" description="Novel STAND NTPase 1" evidence="1">
    <location>
        <begin position="5"/>
        <end position="143"/>
    </location>
</feature>
<dbReference type="GO" id="GO:0016787">
    <property type="term" value="F:hydrolase activity"/>
    <property type="evidence" value="ECO:0007669"/>
    <property type="project" value="UniProtKB-KW"/>
</dbReference>
<dbReference type="AlphaFoldDB" id="A0AAD7EMP7"/>
<evidence type="ECO:0000313" key="2">
    <source>
        <dbReference type="EMBL" id="KAJ7339142.1"/>
    </source>
</evidence>
<name>A0AAD7EMP7_9AGAR</name>
<organism evidence="2 3">
    <name type="scientific">Mycena albidolilacea</name>
    <dbReference type="NCBI Taxonomy" id="1033008"/>
    <lineage>
        <taxon>Eukaryota</taxon>
        <taxon>Fungi</taxon>
        <taxon>Dikarya</taxon>
        <taxon>Basidiomycota</taxon>
        <taxon>Agaricomycotina</taxon>
        <taxon>Agaricomycetes</taxon>
        <taxon>Agaricomycetidae</taxon>
        <taxon>Agaricales</taxon>
        <taxon>Marasmiineae</taxon>
        <taxon>Mycenaceae</taxon>
        <taxon>Mycena</taxon>
    </lineage>
</organism>
<dbReference type="SUPFAM" id="SSF52540">
    <property type="entry name" value="P-loop containing nucleoside triphosphate hydrolases"/>
    <property type="match status" value="1"/>
</dbReference>
<dbReference type="InterPro" id="IPR027417">
    <property type="entry name" value="P-loop_NTPase"/>
</dbReference>
<comment type="caution">
    <text evidence="2">The sequence shown here is derived from an EMBL/GenBank/DDBJ whole genome shotgun (WGS) entry which is preliminary data.</text>
</comment>
<reference evidence="2" key="1">
    <citation type="submission" date="2023-03" db="EMBL/GenBank/DDBJ databases">
        <title>Massive genome expansion in bonnet fungi (Mycena s.s.) driven by repeated elements and novel gene families across ecological guilds.</title>
        <authorList>
            <consortium name="Lawrence Berkeley National Laboratory"/>
            <person name="Harder C.B."/>
            <person name="Miyauchi S."/>
            <person name="Viragh M."/>
            <person name="Kuo A."/>
            <person name="Thoen E."/>
            <person name="Andreopoulos B."/>
            <person name="Lu D."/>
            <person name="Skrede I."/>
            <person name="Drula E."/>
            <person name="Henrissat B."/>
            <person name="Morin E."/>
            <person name="Kohler A."/>
            <person name="Barry K."/>
            <person name="LaButti K."/>
            <person name="Morin E."/>
            <person name="Salamov A."/>
            <person name="Lipzen A."/>
            <person name="Mereny Z."/>
            <person name="Hegedus B."/>
            <person name="Baldrian P."/>
            <person name="Stursova M."/>
            <person name="Weitz H."/>
            <person name="Taylor A."/>
            <person name="Grigoriev I.V."/>
            <person name="Nagy L.G."/>
            <person name="Martin F."/>
            <person name="Kauserud H."/>
        </authorList>
    </citation>
    <scope>NUCLEOTIDE SEQUENCE</scope>
    <source>
        <strain evidence="2">CBHHK002</strain>
    </source>
</reference>
<dbReference type="Pfam" id="PF20703">
    <property type="entry name" value="nSTAND1"/>
    <property type="match status" value="1"/>
</dbReference>
<dbReference type="PANTHER" id="PTHR47691:SF3">
    <property type="entry name" value="HTH-TYPE TRANSCRIPTIONAL REGULATOR RV0890C-RELATED"/>
    <property type="match status" value="1"/>
</dbReference>
<dbReference type="InterPro" id="IPR049052">
    <property type="entry name" value="nSTAND1"/>
</dbReference>